<evidence type="ECO:0000256" key="2">
    <source>
        <dbReference type="ARBA" id="ARBA00023136"/>
    </source>
</evidence>
<keyword evidence="5" id="KW-0732">Signal</keyword>
<dbReference type="EMBL" id="PJAI02000004">
    <property type="protein sequence ID" value="TYK66489.1"/>
    <property type="molecule type" value="Genomic_DNA"/>
</dbReference>
<feature type="signal peptide" evidence="5">
    <location>
        <begin position="1"/>
        <end position="21"/>
    </location>
</feature>
<sequence length="200" mass="22361">MKFIILIWVLFISACSTQIVEMTPEPTVQKYDLSDSEGDGIILARDECPDSNVGAKVDNKGCGSQTVYTIRHRLDVNFDINSYQVKDIYNAEIESLAIFMDEYPEVTVIIEGHTSVRGSAAHNLKLSENRALAIQNILINKYKISADRITAVGYGESKLLANGNDNVSHQKNRRIVAEISSDKSLIDMKWTIYSVDKEAE</sequence>
<dbReference type="InterPro" id="IPR050330">
    <property type="entry name" value="Bact_OuterMem_StrucFunc"/>
</dbReference>
<dbReference type="PROSITE" id="PS51123">
    <property type="entry name" value="OMPA_2"/>
    <property type="match status" value="1"/>
</dbReference>
<keyword evidence="2 4" id="KW-0472">Membrane</keyword>
<keyword evidence="8" id="KW-1185">Reference proteome</keyword>
<evidence type="ECO:0000256" key="1">
    <source>
        <dbReference type="ARBA" id="ARBA00004442"/>
    </source>
</evidence>
<dbReference type="RefSeq" id="WP_101345255.1">
    <property type="nucleotide sequence ID" value="NZ_PJAI02000004.1"/>
</dbReference>
<dbReference type="Pfam" id="PF00691">
    <property type="entry name" value="OmpA"/>
    <property type="match status" value="1"/>
</dbReference>
<dbReference type="PRINTS" id="PR01021">
    <property type="entry name" value="OMPADOMAIN"/>
</dbReference>
<dbReference type="PANTHER" id="PTHR30329">
    <property type="entry name" value="STATOR ELEMENT OF FLAGELLAR MOTOR COMPLEX"/>
    <property type="match status" value="1"/>
</dbReference>
<evidence type="ECO:0000256" key="5">
    <source>
        <dbReference type="SAM" id="SignalP"/>
    </source>
</evidence>
<reference evidence="7 8" key="1">
    <citation type="submission" date="2019-08" db="EMBL/GenBank/DDBJ databases">
        <title>Microbe sample from Colwellia echini.</title>
        <authorList>
            <person name="Christiansen L."/>
            <person name="Pathiraja D."/>
            <person name="Schultz-Johansen M."/>
            <person name="Choi I.-G."/>
            <person name="Stougaard P."/>
        </authorList>
    </citation>
    <scope>NUCLEOTIDE SEQUENCE [LARGE SCALE GENOMIC DNA]</scope>
    <source>
        <strain evidence="7 8">A3</strain>
    </source>
</reference>
<name>A0ABY3MZI0_9GAMM</name>
<dbReference type="Proteomes" id="UP000815846">
    <property type="component" value="Unassembled WGS sequence"/>
</dbReference>
<keyword evidence="3" id="KW-0998">Cell outer membrane</keyword>
<protein>
    <submittedName>
        <fullName evidence="7">OmpA family protein</fullName>
    </submittedName>
</protein>
<evidence type="ECO:0000313" key="8">
    <source>
        <dbReference type="Proteomes" id="UP000815846"/>
    </source>
</evidence>
<comment type="subcellular location">
    <subcellularLocation>
        <location evidence="1">Cell outer membrane</location>
    </subcellularLocation>
</comment>
<comment type="caution">
    <text evidence="7">The sequence shown here is derived from an EMBL/GenBank/DDBJ whole genome shotgun (WGS) entry which is preliminary data.</text>
</comment>
<dbReference type="SUPFAM" id="SSF103088">
    <property type="entry name" value="OmpA-like"/>
    <property type="match status" value="1"/>
</dbReference>
<dbReference type="PANTHER" id="PTHR30329:SF21">
    <property type="entry name" value="LIPOPROTEIN YIAD-RELATED"/>
    <property type="match status" value="1"/>
</dbReference>
<gene>
    <name evidence="7" type="ORF">CWS31_005970</name>
</gene>
<feature type="domain" description="OmpA-like" evidence="6">
    <location>
        <begin position="65"/>
        <end position="183"/>
    </location>
</feature>
<dbReference type="CDD" id="cd07185">
    <property type="entry name" value="OmpA_C-like"/>
    <property type="match status" value="1"/>
</dbReference>
<dbReference type="Gene3D" id="3.30.1330.60">
    <property type="entry name" value="OmpA-like domain"/>
    <property type="match status" value="1"/>
</dbReference>
<dbReference type="InterPro" id="IPR006664">
    <property type="entry name" value="OMP_bac"/>
</dbReference>
<accession>A0ABY3MZI0</accession>
<evidence type="ECO:0000256" key="4">
    <source>
        <dbReference type="PROSITE-ProRule" id="PRU00473"/>
    </source>
</evidence>
<proteinExistence type="predicted"/>
<evidence type="ECO:0000259" key="6">
    <source>
        <dbReference type="PROSITE" id="PS51123"/>
    </source>
</evidence>
<feature type="chain" id="PRO_5045974772" evidence="5">
    <location>
        <begin position="22"/>
        <end position="200"/>
    </location>
</feature>
<evidence type="ECO:0000313" key="7">
    <source>
        <dbReference type="EMBL" id="TYK66489.1"/>
    </source>
</evidence>
<evidence type="ECO:0000256" key="3">
    <source>
        <dbReference type="ARBA" id="ARBA00023237"/>
    </source>
</evidence>
<dbReference type="PROSITE" id="PS51257">
    <property type="entry name" value="PROKAR_LIPOPROTEIN"/>
    <property type="match status" value="1"/>
</dbReference>
<dbReference type="InterPro" id="IPR006665">
    <property type="entry name" value="OmpA-like"/>
</dbReference>
<dbReference type="InterPro" id="IPR036737">
    <property type="entry name" value="OmpA-like_sf"/>
</dbReference>
<organism evidence="7 8">
    <name type="scientific">Colwellia echini</name>
    <dbReference type="NCBI Taxonomy" id="1982103"/>
    <lineage>
        <taxon>Bacteria</taxon>
        <taxon>Pseudomonadati</taxon>
        <taxon>Pseudomonadota</taxon>
        <taxon>Gammaproteobacteria</taxon>
        <taxon>Alteromonadales</taxon>
        <taxon>Colwelliaceae</taxon>
        <taxon>Colwellia</taxon>
    </lineage>
</organism>